<dbReference type="SUPFAM" id="SSF69025">
    <property type="entry name" value="Hypothetical protein MTH865"/>
    <property type="match status" value="1"/>
</dbReference>
<name>A0A4U5JHS6_9EURY</name>
<sequence length="89" mass="9635">MTESTSDTEAQLREQFLAAVEDADYPIENEIGVVSALPDGMATRFEAGEFSMSAASIAAHLYTYQEFPYGTPEALVDDLIDGLRAEGLI</sequence>
<dbReference type="Pfam" id="PF07747">
    <property type="entry name" value="MTH865"/>
    <property type="match status" value="1"/>
</dbReference>
<keyword evidence="2" id="KW-1185">Reference proteome</keyword>
<organism evidence="1 2">
    <name type="scientific">Natronomonas salsuginis</name>
    <dbReference type="NCBI Taxonomy" id="2217661"/>
    <lineage>
        <taxon>Archaea</taxon>
        <taxon>Methanobacteriati</taxon>
        <taxon>Methanobacteriota</taxon>
        <taxon>Stenosarchaea group</taxon>
        <taxon>Halobacteria</taxon>
        <taxon>Halobacteriales</taxon>
        <taxon>Natronomonadaceae</taxon>
        <taxon>Natronomonas</taxon>
    </lineage>
</organism>
<dbReference type="AlphaFoldDB" id="A0A4U5JHS6"/>
<dbReference type="EMBL" id="QKNX01000003">
    <property type="protein sequence ID" value="TKR25629.1"/>
    <property type="molecule type" value="Genomic_DNA"/>
</dbReference>
<protein>
    <recommendedName>
        <fullName evidence="3">MTH865 family protein</fullName>
    </recommendedName>
</protein>
<evidence type="ECO:0000313" key="1">
    <source>
        <dbReference type="EMBL" id="TKR25629.1"/>
    </source>
</evidence>
<dbReference type="Gene3D" id="1.10.238.80">
    <property type="entry name" value="MTH865-like"/>
    <property type="match status" value="1"/>
</dbReference>
<gene>
    <name evidence="1" type="ORF">DM868_09455</name>
</gene>
<dbReference type="RefSeq" id="WP_137276636.1">
    <property type="nucleotide sequence ID" value="NZ_QKNX01000003.1"/>
</dbReference>
<reference evidence="1 2" key="1">
    <citation type="submission" date="2019-04" db="EMBL/GenBank/DDBJ databases">
        <title>Natronomonas sp. F20-122 a newhaloarchaeon isolated from a saline saltern of Isla Bacuta, Huelva, Spain.</title>
        <authorList>
            <person name="Duran-Viseras A."/>
            <person name="Sanchez-Porro C."/>
            <person name="Ventosa A."/>
        </authorList>
    </citation>
    <scope>NUCLEOTIDE SEQUENCE [LARGE SCALE GENOMIC DNA]</scope>
    <source>
        <strain evidence="1 2">F20-122</strain>
    </source>
</reference>
<accession>A0A4U5JHS6</accession>
<dbReference type="Proteomes" id="UP000308037">
    <property type="component" value="Unassembled WGS sequence"/>
</dbReference>
<dbReference type="OrthoDB" id="335595at2157"/>
<dbReference type="InterPro" id="IPR024093">
    <property type="entry name" value="Uncharacterised_MTH865"/>
</dbReference>
<comment type="caution">
    <text evidence="1">The sequence shown here is derived from an EMBL/GenBank/DDBJ whole genome shotgun (WGS) entry which is preliminary data.</text>
</comment>
<evidence type="ECO:0000313" key="2">
    <source>
        <dbReference type="Proteomes" id="UP000308037"/>
    </source>
</evidence>
<dbReference type="InterPro" id="IPR036825">
    <property type="entry name" value="MTH865-like_sf"/>
</dbReference>
<evidence type="ECO:0008006" key="3">
    <source>
        <dbReference type="Google" id="ProtNLM"/>
    </source>
</evidence>
<proteinExistence type="predicted"/>